<protein>
    <submittedName>
        <fullName evidence="2">Ribbon-helix-helix protein, CopG family</fullName>
    </submittedName>
</protein>
<feature type="domain" description="Ribbon-helix-helix protein CopG" evidence="1">
    <location>
        <begin position="10"/>
        <end position="48"/>
    </location>
</feature>
<comment type="caution">
    <text evidence="2">The sequence shown here is derived from an EMBL/GenBank/DDBJ whole genome shotgun (WGS) entry which is preliminary data.</text>
</comment>
<keyword evidence="3" id="KW-1185">Reference proteome</keyword>
<sequence>MAKPELSDPITLRIPVDVLAQIESIAEVTDRSRSWVMVRALRIYLANEGGSILAVKQGREQIAQGDVHDFDDVLSEITDIVSGKAA</sequence>
<dbReference type="InterPro" id="IPR010985">
    <property type="entry name" value="Ribbon_hlx_hlx"/>
</dbReference>
<organism evidence="2 3">
    <name type="scientific">Hansschlegelia zhihuaiae</name>
    <dbReference type="NCBI Taxonomy" id="405005"/>
    <lineage>
        <taxon>Bacteria</taxon>
        <taxon>Pseudomonadati</taxon>
        <taxon>Pseudomonadota</taxon>
        <taxon>Alphaproteobacteria</taxon>
        <taxon>Hyphomicrobiales</taxon>
        <taxon>Methylopilaceae</taxon>
        <taxon>Hansschlegelia</taxon>
    </lineage>
</organism>
<evidence type="ECO:0000313" key="2">
    <source>
        <dbReference type="EMBL" id="RXF71490.1"/>
    </source>
</evidence>
<proteinExistence type="predicted"/>
<dbReference type="Proteomes" id="UP000289708">
    <property type="component" value="Unassembled WGS sequence"/>
</dbReference>
<dbReference type="OrthoDB" id="8297311at2"/>
<dbReference type="EMBL" id="RYFI01000015">
    <property type="protein sequence ID" value="RXF71490.1"/>
    <property type="molecule type" value="Genomic_DNA"/>
</dbReference>
<evidence type="ECO:0000259" key="1">
    <source>
        <dbReference type="Pfam" id="PF01402"/>
    </source>
</evidence>
<evidence type="ECO:0000313" key="3">
    <source>
        <dbReference type="Proteomes" id="UP000289708"/>
    </source>
</evidence>
<dbReference type="Pfam" id="PF01402">
    <property type="entry name" value="RHH_1"/>
    <property type="match status" value="1"/>
</dbReference>
<accession>A0A4Q0MDM1</accession>
<dbReference type="GO" id="GO:0006355">
    <property type="term" value="P:regulation of DNA-templated transcription"/>
    <property type="evidence" value="ECO:0007669"/>
    <property type="project" value="InterPro"/>
</dbReference>
<dbReference type="RefSeq" id="WP_128778386.1">
    <property type="nucleotide sequence ID" value="NZ_RYFI01000015.1"/>
</dbReference>
<name>A0A4Q0MDM1_9HYPH</name>
<dbReference type="InterPro" id="IPR002145">
    <property type="entry name" value="CopG"/>
</dbReference>
<dbReference type="AlphaFoldDB" id="A0A4Q0MDM1"/>
<gene>
    <name evidence="2" type="ORF">EK403_15595</name>
</gene>
<reference evidence="2 3" key="1">
    <citation type="submission" date="2018-12" db="EMBL/GenBank/DDBJ databases">
        <title>bacterium Hansschlegelia zhihuaiae S113.</title>
        <authorList>
            <person name="He J."/>
        </authorList>
    </citation>
    <scope>NUCLEOTIDE SEQUENCE [LARGE SCALE GENOMIC DNA]</scope>
    <source>
        <strain evidence="2 3">S 113</strain>
    </source>
</reference>
<dbReference type="CDD" id="cd22233">
    <property type="entry name" value="RHH_CopAso-like"/>
    <property type="match status" value="1"/>
</dbReference>
<dbReference type="SUPFAM" id="SSF47598">
    <property type="entry name" value="Ribbon-helix-helix"/>
    <property type="match status" value="1"/>
</dbReference>